<accession>A0ABW4HCU8</accession>
<protein>
    <recommendedName>
        <fullName evidence="4">Lipoprotein</fullName>
    </recommendedName>
</protein>
<dbReference type="Proteomes" id="UP001597138">
    <property type="component" value="Unassembled WGS sequence"/>
</dbReference>
<evidence type="ECO:0000313" key="2">
    <source>
        <dbReference type="EMBL" id="MFD1603183.1"/>
    </source>
</evidence>
<organism evidence="2 3">
    <name type="scientific">Flavobacterium artemisiae</name>
    <dbReference type="NCBI Taxonomy" id="2126556"/>
    <lineage>
        <taxon>Bacteria</taxon>
        <taxon>Pseudomonadati</taxon>
        <taxon>Bacteroidota</taxon>
        <taxon>Flavobacteriia</taxon>
        <taxon>Flavobacteriales</taxon>
        <taxon>Flavobacteriaceae</taxon>
        <taxon>Flavobacterium</taxon>
    </lineage>
</organism>
<dbReference type="EMBL" id="JBHUDZ010000009">
    <property type="protein sequence ID" value="MFD1603183.1"/>
    <property type="molecule type" value="Genomic_DNA"/>
</dbReference>
<feature type="chain" id="PRO_5045968856" description="Lipoprotein" evidence="1">
    <location>
        <begin position="24"/>
        <end position="118"/>
    </location>
</feature>
<name>A0ABW4HCU8_9FLAO</name>
<keyword evidence="1" id="KW-0732">Signal</keyword>
<evidence type="ECO:0008006" key="4">
    <source>
        <dbReference type="Google" id="ProtNLM"/>
    </source>
</evidence>
<proteinExistence type="predicted"/>
<keyword evidence="3" id="KW-1185">Reference proteome</keyword>
<reference evidence="3" key="1">
    <citation type="journal article" date="2019" name="Int. J. Syst. Evol. Microbiol.">
        <title>The Global Catalogue of Microorganisms (GCM) 10K type strain sequencing project: providing services to taxonomists for standard genome sequencing and annotation.</title>
        <authorList>
            <consortium name="The Broad Institute Genomics Platform"/>
            <consortium name="The Broad Institute Genome Sequencing Center for Infectious Disease"/>
            <person name="Wu L."/>
            <person name="Ma J."/>
        </authorList>
    </citation>
    <scope>NUCLEOTIDE SEQUENCE [LARGE SCALE GENOMIC DNA]</scope>
    <source>
        <strain evidence="3">CCUG 70865</strain>
    </source>
</reference>
<comment type="caution">
    <text evidence="2">The sequence shown here is derived from an EMBL/GenBank/DDBJ whole genome shotgun (WGS) entry which is preliminary data.</text>
</comment>
<dbReference type="PROSITE" id="PS51257">
    <property type="entry name" value="PROKAR_LIPOPROTEIN"/>
    <property type="match status" value="1"/>
</dbReference>
<feature type="signal peptide" evidence="1">
    <location>
        <begin position="1"/>
        <end position="23"/>
    </location>
</feature>
<evidence type="ECO:0000313" key="3">
    <source>
        <dbReference type="Proteomes" id="UP001597138"/>
    </source>
</evidence>
<sequence length="118" mass="13229">MNKLLKLNIIGVILFLTSCSSSMSPIKVHNTLPTLTKSKYISSSEMEQSNCKVLTKNRTYTAPIGLFAKDDLKNAARGIDEWVTLDGGNAYVLRNYKWVNVGEETTQLHVEFDTLLCE</sequence>
<evidence type="ECO:0000256" key="1">
    <source>
        <dbReference type="SAM" id="SignalP"/>
    </source>
</evidence>
<gene>
    <name evidence="2" type="ORF">ACFSC2_10585</name>
</gene>
<dbReference type="RefSeq" id="WP_379814009.1">
    <property type="nucleotide sequence ID" value="NZ_JBHUDZ010000009.1"/>
</dbReference>